<feature type="region of interest" description="Disordered" evidence="1">
    <location>
        <begin position="1149"/>
        <end position="1189"/>
    </location>
</feature>
<reference evidence="3" key="1">
    <citation type="submission" date="2022-10" db="EMBL/GenBank/DDBJ databases">
        <authorList>
            <person name="Chen Y."/>
            <person name="Dougan E. K."/>
            <person name="Chan C."/>
            <person name="Rhodes N."/>
            <person name="Thang M."/>
        </authorList>
    </citation>
    <scope>NUCLEOTIDE SEQUENCE</scope>
</reference>
<comment type="caution">
    <text evidence="3">The sequence shown here is derived from an EMBL/GenBank/DDBJ whole genome shotgun (WGS) entry which is preliminary data.</text>
</comment>
<keyword evidence="5" id="KW-1185">Reference proteome</keyword>
<keyword evidence="2" id="KW-0472">Membrane</keyword>
<evidence type="ECO:0000313" key="5">
    <source>
        <dbReference type="Proteomes" id="UP001152797"/>
    </source>
</evidence>
<evidence type="ECO:0000313" key="4">
    <source>
        <dbReference type="EMBL" id="CAL1164875.1"/>
    </source>
</evidence>
<feature type="compositionally biased region" description="Basic and acidic residues" evidence="1">
    <location>
        <begin position="1149"/>
        <end position="1160"/>
    </location>
</feature>
<dbReference type="Proteomes" id="UP001152797">
    <property type="component" value="Unassembled WGS sequence"/>
</dbReference>
<feature type="transmembrane region" description="Helical" evidence="2">
    <location>
        <begin position="362"/>
        <end position="380"/>
    </location>
</feature>
<feature type="non-terminal residue" evidence="3">
    <location>
        <position position="1"/>
    </location>
</feature>
<accession>A0A9P1GFD7</accession>
<evidence type="ECO:0000313" key="3">
    <source>
        <dbReference type="EMBL" id="CAI4011500.1"/>
    </source>
</evidence>
<evidence type="ECO:0008006" key="6">
    <source>
        <dbReference type="Google" id="ProtNLM"/>
    </source>
</evidence>
<keyword evidence="2" id="KW-0812">Transmembrane</keyword>
<reference evidence="4" key="2">
    <citation type="submission" date="2024-04" db="EMBL/GenBank/DDBJ databases">
        <authorList>
            <person name="Chen Y."/>
            <person name="Shah S."/>
            <person name="Dougan E. K."/>
            <person name="Thang M."/>
            <person name="Chan C."/>
        </authorList>
    </citation>
    <scope>NUCLEOTIDE SEQUENCE [LARGE SCALE GENOMIC DNA]</scope>
</reference>
<sequence>ACSQGWAGTIMTGEGFHTAGKAGLREKGRNVLHLSLATQPRLGFQFLFEFIFSFTFGIAFAGGATGGAALEDAAPNAVAGGIDGVVFTGVLLLTSLNGLLEVDYVAKHHWMNGPASLSRCAKMENNKAMGFRGMNSMWADCTHQEEHEGEPTELACGNARHGTVCHELGVQVFKACGGDWHGSHVRGVQVSTAEMLGELKVQVLGRRNSVNASEEKMPGKCKELACEKCDNAGATCIQHGSFPGVICTSDCGAFAIEMNVEKAVGVECNQCCELASLNNYSLDNVTFEPYIEFGMAFMNMQFEVMGYMVNYVKETYINVYDTIMNFDSTKFMEFCAAVVAMVMIGMRQTFELMSVEMVWSSWLATMAICYMMSHLGLLVTRTPTSRLGKRRCGVQRGQMKLQLKALVFASVAYHSQVDGPVDKTKVQLRDCQGEQLQVAGVKTASLVVQDEDGSQAELETQFVVSGSVKSCILSLGQLYRGGWSVSQSTNGPMLESPDHTLKVPVFYQRNSLAIHGEVCRVEAADVPDVEISMVRAVVELEEKFRPEVLRNNQWETTVEGNPFMRSVGENFVDPTLVWPANYKYRTTLIQRKSTSDEDHGWCVVEVSRRFLEMDEPFGRIAEVDTYAGGEPVTILTIVSKVNQNLVDFGGLLDQGGQQLEVMYEPGTPLASGGEEVEGADIEDGDEGIQGRDIPEFQQLGPVLVEEQAADKIVVGEMELTARSSVERLRQAARYLRVSASGSKQKIFQRIKEAHLTALKMSALEVARQEYEALDPKPRFADAPKQPSAMERKMHEVDLFAMPNSMGVLLMVDVWTKYIGVEPLRNKNAGVIGAIIARFLSNLSYFDTIEVSYDNEPVLAAGVKMAQVIRSNQGLPMVLQPGKMYSKSRTSLEERSIQTVRAQGKCLIAYIEDKMQMKLAEDHVLRGWAMVHAGWLLNRYHLTSSSGITAYMAVRGRPYKGRVCAFGEEVYALDSLQQKYQCQWRKGCWLTKDEADHDIVAVGENEIIRSKAVRKTAEHWDAAALLALQVGPWDMKRGTQTSLQPSRPAVHPVPVLHTSSHGVQAEHDPEGEAVLQYAKEHPDEDAEEEMDSHKGGAMSNPADVPPHELQGETGGAVAFTDAEMDELIQATEKRDRETELKLPVGVRQRVAEAEATKRSTEKQSSSSAKFVKFDHTATEQQKSKQQKTEMYSPTFAGEVSASPASGSGRVRQVTEEIELYEEDEPEINIPLETWDWDVNDQLLDGEFSQFEISPEEKKRRGFHNEEAGPPNVCAEELAWLDKQAMFTELERLRKLDVIGDVQEGVVFGFMKKEKKKTQKFQKMIKMNTQMATSRWSQFQQEHFSEMAFMAQVLPKKSQKNMVKLQKELNVQKVNQSLR</sequence>
<protein>
    <recommendedName>
        <fullName evidence="6">SAP domain-containing protein</fullName>
    </recommendedName>
</protein>
<feature type="non-terminal residue" evidence="3">
    <location>
        <position position="1377"/>
    </location>
</feature>
<keyword evidence="2" id="KW-1133">Transmembrane helix</keyword>
<name>A0A9P1GFD7_9DINO</name>
<organism evidence="3">
    <name type="scientific">Cladocopium goreaui</name>
    <dbReference type="NCBI Taxonomy" id="2562237"/>
    <lineage>
        <taxon>Eukaryota</taxon>
        <taxon>Sar</taxon>
        <taxon>Alveolata</taxon>
        <taxon>Dinophyceae</taxon>
        <taxon>Suessiales</taxon>
        <taxon>Symbiodiniaceae</taxon>
        <taxon>Cladocopium</taxon>
    </lineage>
</organism>
<feature type="transmembrane region" description="Helical" evidence="2">
    <location>
        <begin position="77"/>
        <end position="100"/>
    </location>
</feature>
<evidence type="ECO:0000256" key="1">
    <source>
        <dbReference type="SAM" id="MobiDB-lite"/>
    </source>
</evidence>
<dbReference type="EMBL" id="CAMXCT020005124">
    <property type="protein sequence ID" value="CAL1164875.1"/>
    <property type="molecule type" value="Genomic_DNA"/>
</dbReference>
<dbReference type="EMBL" id="CAMXCT030005124">
    <property type="protein sequence ID" value="CAL4798812.1"/>
    <property type="molecule type" value="Genomic_DNA"/>
</dbReference>
<evidence type="ECO:0000256" key="2">
    <source>
        <dbReference type="SAM" id="Phobius"/>
    </source>
</evidence>
<feature type="transmembrane region" description="Helical" evidence="2">
    <location>
        <begin position="46"/>
        <end position="65"/>
    </location>
</feature>
<dbReference type="OrthoDB" id="115435at2759"/>
<dbReference type="EMBL" id="CAMXCT010005124">
    <property type="protein sequence ID" value="CAI4011500.1"/>
    <property type="molecule type" value="Genomic_DNA"/>
</dbReference>
<gene>
    <name evidence="3" type="ORF">C1SCF055_LOCUS36658</name>
</gene>
<feature type="region of interest" description="Disordered" evidence="1">
    <location>
        <begin position="1079"/>
        <end position="1104"/>
    </location>
</feature>
<proteinExistence type="predicted"/>